<dbReference type="InterPro" id="IPR006059">
    <property type="entry name" value="SBP"/>
</dbReference>
<dbReference type="InterPro" id="IPR050490">
    <property type="entry name" value="Bact_solute-bd_prot1"/>
</dbReference>
<dbReference type="SUPFAM" id="SSF53850">
    <property type="entry name" value="Periplasmic binding protein-like II"/>
    <property type="match status" value="1"/>
</dbReference>
<proteinExistence type="predicted"/>
<name>A0A0P6XK49_9CHLR</name>
<dbReference type="AlphaFoldDB" id="A0A0P6XK49"/>
<sequence>MTPTLAVESLRGVEVHVWYPWVGTLDEVMGRLAEQFTRDNPWGIRVHVRSAGSSMVLADWVESGQPDGETPHGVVAPPATLLTWHLRDGRMRPLNDWLNDGELGLSEARRAEIPLVFWQSDQVDGWQIGLPAQRSATVLVYNLTWAAELGFHAPPQTPEEWREQACAAAAANRRDADRTNDGTGGWLVNTDPLAALTWMRAFGLRHEWDASTERLRFNQPAALAAWTFLRDLVDSGCAWVGRDPSPYAYFAQRRALFYSGEVLDLAFQQQVMRRQESVDVWTVRPYPGQDKPLVMISGLSYGILRTTPQTELATWLFIRWLMEPAQQAALVRAGGGYPMGPSTAALLEDYRASLPVWNEALGLIPIAQIPPNTPAWRQAQWVLQDAFAQALQGTTPRESLPAILEELDATLAEVVQGF</sequence>
<reference evidence="1 2" key="1">
    <citation type="submission" date="2015-07" db="EMBL/GenBank/DDBJ databases">
        <title>Whole genome sequence of Thermanaerothrix daxensis DSM 23592.</title>
        <authorList>
            <person name="Hemp J."/>
            <person name="Ward L.M."/>
            <person name="Pace L.A."/>
            <person name="Fischer W.W."/>
        </authorList>
    </citation>
    <scope>NUCLEOTIDE SEQUENCE [LARGE SCALE GENOMIC DNA]</scope>
    <source>
        <strain evidence="1 2">GNS-1</strain>
    </source>
</reference>
<dbReference type="STRING" id="869279.SE15_00875"/>
<dbReference type="Gene3D" id="3.40.190.10">
    <property type="entry name" value="Periplasmic binding protein-like II"/>
    <property type="match status" value="1"/>
</dbReference>
<comment type="caution">
    <text evidence="1">The sequence shown here is derived from an EMBL/GenBank/DDBJ whole genome shotgun (WGS) entry which is preliminary data.</text>
</comment>
<protein>
    <recommendedName>
        <fullName evidence="3">ABC transporter substrate-binding protein</fullName>
    </recommendedName>
</protein>
<evidence type="ECO:0000313" key="2">
    <source>
        <dbReference type="Proteomes" id="UP000050544"/>
    </source>
</evidence>
<gene>
    <name evidence="1" type="ORF">SE15_00875</name>
</gene>
<dbReference type="PANTHER" id="PTHR43649">
    <property type="entry name" value="ARABINOSE-BINDING PROTEIN-RELATED"/>
    <property type="match status" value="1"/>
</dbReference>
<evidence type="ECO:0000313" key="1">
    <source>
        <dbReference type="EMBL" id="KPL83830.1"/>
    </source>
</evidence>
<keyword evidence="2" id="KW-1185">Reference proteome</keyword>
<organism evidence="1 2">
    <name type="scientific">Thermanaerothrix daxensis</name>
    <dbReference type="NCBI Taxonomy" id="869279"/>
    <lineage>
        <taxon>Bacteria</taxon>
        <taxon>Bacillati</taxon>
        <taxon>Chloroflexota</taxon>
        <taxon>Anaerolineae</taxon>
        <taxon>Anaerolineales</taxon>
        <taxon>Anaerolineaceae</taxon>
        <taxon>Thermanaerothrix</taxon>
    </lineage>
</organism>
<evidence type="ECO:0008006" key="3">
    <source>
        <dbReference type="Google" id="ProtNLM"/>
    </source>
</evidence>
<dbReference type="Proteomes" id="UP000050544">
    <property type="component" value="Unassembled WGS sequence"/>
</dbReference>
<dbReference type="Pfam" id="PF13416">
    <property type="entry name" value="SBP_bac_8"/>
    <property type="match status" value="1"/>
</dbReference>
<dbReference type="EMBL" id="LGKO01000002">
    <property type="protein sequence ID" value="KPL83830.1"/>
    <property type="molecule type" value="Genomic_DNA"/>
</dbReference>
<accession>A0A0P6XK49</accession>